<dbReference type="InterPro" id="IPR036397">
    <property type="entry name" value="RNaseH_sf"/>
</dbReference>
<dbReference type="GO" id="GO:0003964">
    <property type="term" value="F:RNA-directed DNA polymerase activity"/>
    <property type="evidence" value="ECO:0007669"/>
    <property type="project" value="UniProtKB-EC"/>
</dbReference>
<protein>
    <recommendedName>
        <fullName evidence="1">RNA-directed DNA polymerase</fullName>
        <ecNumber evidence="1">2.7.7.49</ecNumber>
    </recommendedName>
</protein>
<dbReference type="Pfam" id="PF00665">
    <property type="entry name" value="rve"/>
    <property type="match status" value="1"/>
</dbReference>
<proteinExistence type="predicted"/>
<dbReference type="GO" id="GO:0015074">
    <property type="term" value="P:DNA integration"/>
    <property type="evidence" value="ECO:0007669"/>
    <property type="project" value="InterPro"/>
</dbReference>
<dbReference type="InterPro" id="IPR012337">
    <property type="entry name" value="RNaseH-like_sf"/>
</dbReference>
<dbReference type="PROSITE" id="PS50994">
    <property type="entry name" value="INTEGRASE"/>
    <property type="match status" value="1"/>
</dbReference>
<name>A0A1Y1LV88_PHOPY</name>
<evidence type="ECO:0000256" key="1">
    <source>
        <dbReference type="ARBA" id="ARBA00012493"/>
    </source>
</evidence>
<dbReference type="GO" id="GO:0003676">
    <property type="term" value="F:nucleic acid binding"/>
    <property type="evidence" value="ECO:0007669"/>
    <property type="project" value="InterPro"/>
</dbReference>
<dbReference type="InterPro" id="IPR050951">
    <property type="entry name" value="Retrovirus_Pol_polyprotein"/>
</dbReference>
<reference evidence="3" key="1">
    <citation type="journal article" date="2016" name="Sci. Rep.">
        <title>Molecular characterization of firefly nuptial gifts: a multi-omics approach sheds light on postcopulatory sexual selection.</title>
        <authorList>
            <person name="Al-Wathiqui N."/>
            <person name="Fallon T.R."/>
            <person name="South A."/>
            <person name="Weng J.K."/>
            <person name="Lewis S.M."/>
        </authorList>
    </citation>
    <scope>NUCLEOTIDE SEQUENCE</scope>
</reference>
<feature type="domain" description="Integrase catalytic" evidence="2">
    <location>
        <begin position="42"/>
        <end position="217"/>
    </location>
</feature>
<dbReference type="Gene3D" id="1.10.340.70">
    <property type="match status" value="1"/>
</dbReference>
<dbReference type="PANTHER" id="PTHR37984">
    <property type="entry name" value="PROTEIN CBG26694"/>
    <property type="match status" value="1"/>
</dbReference>
<evidence type="ECO:0000259" key="2">
    <source>
        <dbReference type="PROSITE" id="PS50994"/>
    </source>
</evidence>
<dbReference type="InterPro" id="IPR001584">
    <property type="entry name" value="Integrase_cat-core"/>
</dbReference>
<dbReference type="AlphaFoldDB" id="A0A1Y1LV88"/>
<organism evidence="3">
    <name type="scientific">Photinus pyralis</name>
    <name type="common">Common eastern firefly</name>
    <name type="synonym">Lampyris pyralis</name>
    <dbReference type="NCBI Taxonomy" id="7054"/>
    <lineage>
        <taxon>Eukaryota</taxon>
        <taxon>Metazoa</taxon>
        <taxon>Ecdysozoa</taxon>
        <taxon>Arthropoda</taxon>
        <taxon>Hexapoda</taxon>
        <taxon>Insecta</taxon>
        <taxon>Pterygota</taxon>
        <taxon>Neoptera</taxon>
        <taxon>Endopterygota</taxon>
        <taxon>Coleoptera</taxon>
        <taxon>Polyphaga</taxon>
        <taxon>Elateriformia</taxon>
        <taxon>Elateroidea</taxon>
        <taxon>Lampyridae</taxon>
        <taxon>Lampyrinae</taxon>
        <taxon>Photinus</taxon>
    </lineage>
</organism>
<evidence type="ECO:0000313" key="3">
    <source>
        <dbReference type="EMBL" id="JAV75476.1"/>
    </source>
</evidence>
<accession>A0A1Y1LV88</accession>
<dbReference type="Gene3D" id="3.30.420.10">
    <property type="entry name" value="Ribonuclease H-like superfamily/Ribonuclease H"/>
    <property type="match status" value="1"/>
</dbReference>
<dbReference type="Pfam" id="PF17921">
    <property type="entry name" value="Integrase_H2C2"/>
    <property type="match status" value="1"/>
</dbReference>
<dbReference type="PANTHER" id="PTHR37984:SF5">
    <property type="entry name" value="PROTEIN NYNRIN-LIKE"/>
    <property type="match status" value="1"/>
</dbReference>
<sequence length="343" mass="40277">MKNLSRRHCYWPKIDSDIEHYVKNCQECSENRNLPPKAETHHWQEPRYNFERVHMDYAGPFQNRHFLILVDAKSKWPEVRILNESPTSTATINLLQDIFASSGFPQVLVSDNATIFKSTEFEEFCKMSGISQNFIAPGNPSTNGLAERYVQILKNKLKMMAKDPMPLHWKVREILFRFRATPLKSGKSPAEIYLNRPFRTKLDAMRPNPVQKSNDISTLRHRILKVGDRVQSRHYPTKSWKYGIIIRKLGNLHYIVKLDDGYMIKRHINQLIKSEINSCGDNIKKSVSFENPVREMKIPETRRDILNFPNNNQMMIPAPAQDEQLRRSQRNCRKPLRLTDYVR</sequence>
<dbReference type="InterPro" id="IPR041588">
    <property type="entry name" value="Integrase_H2C2"/>
</dbReference>
<dbReference type="SUPFAM" id="SSF53098">
    <property type="entry name" value="Ribonuclease H-like"/>
    <property type="match status" value="1"/>
</dbReference>
<dbReference type="EC" id="2.7.7.49" evidence="1"/>
<dbReference type="EMBL" id="GEZM01050627">
    <property type="protein sequence ID" value="JAV75476.1"/>
    <property type="molecule type" value="Transcribed_RNA"/>
</dbReference>